<dbReference type="AlphaFoldDB" id="A0AAV9L253"/>
<comment type="similarity">
    <text evidence="1 5">Belongs to the Frigida family.</text>
</comment>
<sequence length="632" mass="68890">MLVLKCLDKFYLQGSRAYVQGSHMILQREASVLALECLLLTMVEGERVVEIAEGVKKDAKQAALAWKERLNSEGGVRKAYDMDARGLLLFLGCFGIPSYGFLHSDISYLLQFGAKLISGVLRRSSIFMEYIPKLIQWGVKGNVINAIDSAYTFGFEDKLDPLGLLTSFLKESEETLSKKIKGFKQTITVRAAKKRYLFDLKSVYGCLKRHRIDPSKLVPGWQFNVKIMSLEQEIAELNELVCQEELAELVKKIRDKKMAQKRKIDETESSGCFSNKEMKNSYFPNPWPPHQQKVVNHVDNSNTTLLEGGGAGGHIYGYSLAPSVLPAPVAGSIHENVVGSLPGPVGGVAAMGGAGASKSVQGGSCAGVHGLNLVDSTPGQIGSHTGQLCGRLGDAIVYDRLASHSYAYRPLSYLEGSGSMGLPNSITVDAYRSPPYLEASTGLPSTLLGDAYKPPSYLEASTGLSNTIPTDAYRPLPYLEAYTVLSNPMPADAYRPPPFLEASTRLPNTITGDAYKPPPYLETYTGFPNTIPADAYRPPPYLKGSMRLPNTTSGDAYRPISTWLPNTKPNNVAGGTLHLIRINSLILFQQLNNTEAVAPKQLMLFHLLRLLILRPTCTGRGSFVLGSLQGSS</sequence>
<protein>
    <recommendedName>
        <fullName evidence="5">FRIGIDA-like protein</fullName>
    </recommendedName>
</protein>
<evidence type="ECO:0000256" key="2">
    <source>
        <dbReference type="ARBA" id="ARBA00022473"/>
    </source>
</evidence>
<evidence type="ECO:0000256" key="3">
    <source>
        <dbReference type="ARBA" id="ARBA00022782"/>
    </source>
</evidence>
<dbReference type="PANTHER" id="PTHR31791">
    <property type="entry name" value="FRIGIDA-LIKE PROTEIN 3-RELATED"/>
    <property type="match status" value="1"/>
</dbReference>
<comment type="caution">
    <text evidence="6">The sequence shown here is derived from an EMBL/GenBank/DDBJ whole genome shotgun (WGS) entry which is preliminary data.</text>
</comment>
<dbReference type="EMBL" id="JAWPEI010000008">
    <property type="protein sequence ID" value="KAK4719800.1"/>
    <property type="molecule type" value="Genomic_DNA"/>
</dbReference>
<proteinExistence type="inferred from homology"/>
<dbReference type="InterPro" id="IPR012474">
    <property type="entry name" value="Frigida"/>
</dbReference>
<organism evidence="6 7">
    <name type="scientific">Solanum pinnatisectum</name>
    <name type="common">tansyleaf nightshade</name>
    <dbReference type="NCBI Taxonomy" id="50273"/>
    <lineage>
        <taxon>Eukaryota</taxon>
        <taxon>Viridiplantae</taxon>
        <taxon>Streptophyta</taxon>
        <taxon>Embryophyta</taxon>
        <taxon>Tracheophyta</taxon>
        <taxon>Spermatophyta</taxon>
        <taxon>Magnoliopsida</taxon>
        <taxon>eudicotyledons</taxon>
        <taxon>Gunneridae</taxon>
        <taxon>Pentapetalae</taxon>
        <taxon>asterids</taxon>
        <taxon>lamiids</taxon>
        <taxon>Solanales</taxon>
        <taxon>Solanaceae</taxon>
        <taxon>Solanoideae</taxon>
        <taxon>Solaneae</taxon>
        <taxon>Solanum</taxon>
    </lineage>
</organism>
<keyword evidence="7" id="KW-1185">Reference proteome</keyword>
<evidence type="ECO:0000256" key="4">
    <source>
        <dbReference type="ARBA" id="ARBA00023089"/>
    </source>
</evidence>
<reference evidence="6 7" key="1">
    <citation type="submission" date="2023-10" db="EMBL/GenBank/DDBJ databases">
        <title>Genome-Wide Identification Analysis in wild type Solanum Pinnatisectum Reveals Some Genes Defensing Phytophthora Infestans.</title>
        <authorList>
            <person name="Sun C."/>
        </authorList>
    </citation>
    <scope>NUCLEOTIDE SEQUENCE [LARGE SCALE GENOMIC DNA]</scope>
    <source>
        <strain evidence="6">LQN</strain>
        <tissue evidence="6">Leaf</tissue>
    </source>
</reference>
<keyword evidence="4 5" id="KW-0287">Flowering</keyword>
<dbReference type="Pfam" id="PF07899">
    <property type="entry name" value="Frigida"/>
    <property type="match status" value="1"/>
</dbReference>
<evidence type="ECO:0000313" key="7">
    <source>
        <dbReference type="Proteomes" id="UP001311915"/>
    </source>
</evidence>
<evidence type="ECO:0000313" key="6">
    <source>
        <dbReference type="EMBL" id="KAK4719800.1"/>
    </source>
</evidence>
<accession>A0AAV9L253</accession>
<keyword evidence="2 5" id="KW-0217">Developmental protein</keyword>
<keyword evidence="3 5" id="KW-0221">Differentiation</keyword>
<dbReference type="PANTHER" id="PTHR31791:SF64">
    <property type="entry name" value="FRIGIDA-LIKE PROTEIN"/>
    <property type="match status" value="1"/>
</dbReference>
<dbReference type="GO" id="GO:0009908">
    <property type="term" value="P:flower development"/>
    <property type="evidence" value="ECO:0007669"/>
    <property type="project" value="UniProtKB-KW"/>
</dbReference>
<evidence type="ECO:0000256" key="1">
    <source>
        <dbReference type="ARBA" id="ARBA00008956"/>
    </source>
</evidence>
<evidence type="ECO:0000256" key="5">
    <source>
        <dbReference type="RuleBase" id="RU364012"/>
    </source>
</evidence>
<gene>
    <name evidence="6" type="ORF">R3W88_018138</name>
</gene>
<dbReference type="Proteomes" id="UP001311915">
    <property type="component" value="Unassembled WGS sequence"/>
</dbReference>
<name>A0AAV9L253_9SOLN</name>
<dbReference type="GO" id="GO:0030154">
    <property type="term" value="P:cell differentiation"/>
    <property type="evidence" value="ECO:0007669"/>
    <property type="project" value="UniProtKB-KW"/>
</dbReference>